<sequence length="77" mass="8136">MIAPAPSSMEHHGCRSSNAANKNKIMTTSTASQLHPKSLPSSEDGLVCTNRIPSFDASSPSTPTPFYKDVASDQATE</sequence>
<evidence type="ECO:0000256" key="1">
    <source>
        <dbReference type="SAM" id="MobiDB-lite"/>
    </source>
</evidence>
<accession>A0A1I7ZYV7</accession>
<organism evidence="2 3">
    <name type="scientific">Steinernema glaseri</name>
    <dbReference type="NCBI Taxonomy" id="37863"/>
    <lineage>
        <taxon>Eukaryota</taxon>
        <taxon>Metazoa</taxon>
        <taxon>Ecdysozoa</taxon>
        <taxon>Nematoda</taxon>
        <taxon>Chromadorea</taxon>
        <taxon>Rhabditida</taxon>
        <taxon>Tylenchina</taxon>
        <taxon>Panagrolaimomorpha</taxon>
        <taxon>Strongyloidoidea</taxon>
        <taxon>Steinernematidae</taxon>
        <taxon>Steinernema</taxon>
    </lineage>
</organism>
<keyword evidence="2" id="KW-1185">Reference proteome</keyword>
<evidence type="ECO:0000313" key="3">
    <source>
        <dbReference type="WBParaSite" id="L893_g30965.t1"/>
    </source>
</evidence>
<dbReference type="Proteomes" id="UP000095287">
    <property type="component" value="Unplaced"/>
</dbReference>
<reference evidence="3" key="1">
    <citation type="submission" date="2016-11" db="UniProtKB">
        <authorList>
            <consortium name="WormBaseParasite"/>
        </authorList>
    </citation>
    <scope>IDENTIFICATION</scope>
</reference>
<name>A0A1I7ZYV7_9BILA</name>
<dbReference type="WBParaSite" id="L893_g30965.t1">
    <property type="protein sequence ID" value="L893_g30965.t1"/>
    <property type="gene ID" value="L893_g30965"/>
</dbReference>
<dbReference type="AlphaFoldDB" id="A0A1I7ZYV7"/>
<feature type="compositionally biased region" description="Polar residues" evidence="1">
    <location>
        <begin position="15"/>
        <end position="41"/>
    </location>
</feature>
<proteinExistence type="predicted"/>
<protein>
    <submittedName>
        <fullName evidence="3">Ovule protein</fullName>
    </submittedName>
</protein>
<evidence type="ECO:0000313" key="2">
    <source>
        <dbReference type="Proteomes" id="UP000095287"/>
    </source>
</evidence>
<feature type="region of interest" description="Disordered" evidence="1">
    <location>
        <begin position="1"/>
        <end position="77"/>
    </location>
</feature>